<organism evidence="11">
    <name type="scientific">marine metagenome</name>
    <dbReference type="NCBI Taxonomy" id="408172"/>
    <lineage>
        <taxon>unclassified sequences</taxon>
        <taxon>metagenomes</taxon>
        <taxon>ecological metagenomes</taxon>
    </lineage>
</organism>
<evidence type="ECO:0000256" key="5">
    <source>
        <dbReference type="ARBA" id="ARBA00022679"/>
    </source>
</evidence>
<dbReference type="PANTHER" id="PTHR30100:SF1">
    <property type="entry name" value="PHOSPHATE ACYLTRANSFERASE"/>
    <property type="match status" value="1"/>
</dbReference>
<dbReference type="NCBIfam" id="TIGR00182">
    <property type="entry name" value="plsX"/>
    <property type="match status" value="1"/>
</dbReference>
<dbReference type="Pfam" id="PF02504">
    <property type="entry name" value="FA_synthesis"/>
    <property type="match status" value="1"/>
</dbReference>
<dbReference type="EMBL" id="UINC01001617">
    <property type="protein sequence ID" value="SUZ85033.1"/>
    <property type="molecule type" value="Genomic_DNA"/>
</dbReference>
<evidence type="ECO:0000256" key="6">
    <source>
        <dbReference type="ARBA" id="ARBA00023098"/>
    </source>
</evidence>
<evidence type="ECO:0000256" key="10">
    <source>
        <dbReference type="ARBA" id="ARBA00046608"/>
    </source>
</evidence>
<dbReference type="EC" id="2.3.1.274" evidence="9"/>
<name>A0A381R624_9ZZZZ</name>
<dbReference type="PANTHER" id="PTHR30100">
    <property type="entry name" value="FATTY ACID/PHOSPHOLIPID SYNTHESIS PROTEIN PLSX"/>
    <property type="match status" value="1"/>
</dbReference>
<sequence length="336" mass="36430">MTSESIIAIDAMSGDLGAEVVVHAVRKCLDKESDLHIILVGKEKELSSLVTQIIGKESRIEIKNATEIVNMSELPTEALRRKKNSSMRVAIDLLKMGNAHACVSAGNTGALMATAIFVLKMLPEIDRPAIIAGLPAVGGTIHMLDLGANTISNEEQLFQFALMGSIVATDISNILRPRIALLNIGVEDTKGHDTVKAAANLLSSSSLNYVGFIEGSKILSGKADVIVTDGFTGNIALKTMEGTAKHFMKFLNTSINRDWFSKFQGIFVKPILKRLSLEMDSRHYNGASLVGLNGIVIKSHGDADSYSFQRAIETALVEVKNQMPQQIKKLLEQEKI</sequence>
<evidence type="ECO:0000256" key="1">
    <source>
        <dbReference type="ARBA" id="ARBA00001232"/>
    </source>
</evidence>
<evidence type="ECO:0000256" key="7">
    <source>
        <dbReference type="ARBA" id="ARBA00023209"/>
    </source>
</evidence>
<reference evidence="11" key="1">
    <citation type="submission" date="2018-05" db="EMBL/GenBank/DDBJ databases">
        <authorList>
            <person name="Lanie J.A."/>
            <person name="Ng W.-L."/>
            <person name="Kazmierczak K.M."/>
            <person name="Andrzejewski T.M."/>
            <person name="Davidsen T.M."/>
            <person name="Wayne K.J."/>
            <person name="Tettelin H."/>
            <person name="Glass J.I."/>
            <person name="Rusch D."/>
            <person name="Podicherti R."/>
            <person name="Tsui H.-C.T."/>
            <person name="Winkler M.E."/>
        </authorList>
    </citation>
    <scope>NUCLEOTIDE SEQUENCE</scope>
</reference>
<evidence type="ECO:0000256" key="8">
    <source>
        <dbReference type="ARBA" id="ARBA00023264"/>
    </source>
</evidence>
<dbReference type="Gene3D" id="3.40.718.10">
    <property type="entry name" value="Isopropylmalate Dehydrogenase"/>
    <property type="match status" value="1"/>
</dbReference>
<keyword evidence="7" id="KW-0594">Phospholipid biosynthesis</keyword>
<dbReference type="InterPro" id="IPR012281">
    <property type="entry name" value="Phospholipid_synth_PlsX-like"/>
</dbReference>
<protein>
    <recommendedName>
        <fullName evidence="9">phosphate acyltransferase</fullName>
        <ecNumber evidence="9">2.3.1.274</ecNumber>
    </recommendedName>
</protein>
<evidence type="ECO:0000256" key="3">
    <source>
        <dbReference type="ARBA" id="ARBA00022490"/>
    </source>
</evidence>
<dbReference type="PIRSF" id="PIRSF002465">
    <property type="entry name" value="Phsphlp_syn_PlsX"/>
    <property type="match status" value="1"/>
</dbReference>
<comment type="catalytic activity">
    <reaction evidence="1">
        <text>a fatty acyl-[ACP] + phosphate = an acyl phosphate + holo-[ACP]</text>
        <dbReference type="Rhea" id="RHEA:42292"/>
        <dbReference type="Rhea" id="RHEA-COMP:9685"/>
        <dbReference type="Rhea" id="RHEA-COMP:14125"/>
        <dbReference type="ChEBI" id="CHEBI:43474"/>
        <dbReference type="ChEBI" id="CHEBI:59918"/>
        <dbReference type="ChEBI" id="CHEBI:64479"/>
        <dbReference type="ChEBI" id="CHEBI:138651"/>
        <dbReference type="EC" id="2.3.1.274"/>
    </reaction>
</comment>
<dbReference type="InterPro" id="IPR003664">
    <property type="entry name" value="FA_synthesis"/>
</dbReference>
<dbReference type="GO" id="GO:0006633">
    <property type="term" value="P:fatty acid biosynthetic process"/>
    <property type="evidence" value="ECO:0007669"/>
    <property type="project" value="InterPro"/>
</dbReference>
<evidence type="ECO:0000256" key="4">
    <source>
        <dbReference type="ARBA" id="ARBA00022516"/>
    </source>
</evidence>
<keyword evidence="8" id="KW-1208">Phospholipid metabolism</keyword>
<dbReference type="HAMAP" id="MF_00019">
    <property type="entry name" value="PlsX"/>
    <property type="match status" value="1"/>
</dbReference>
<keyword evidence="6" id="KW-0443">Lipid metabolism</keyword>
<dbReference type="GO" id="GO:0043811">
    <property type="term" value="F:phosphate:acyl-[acyl carrier protein] acyltransferase activity"/>
    <property type="evidence" value="ECO:0007669"/>
    <property type="project" value="UniProtKB-EC"/>
</dbReference>
<evidence type="ECO:0000256" key="9">
    <source>
        <dbReference type="ARBA" id="ARBA00024069"/>
    </source>
</evidence>
<proteinExistence type="inferred from homology"/>
<keyword evidence="5" id="KW-0808">Transferase</keyword>
<dbReference type="GO" id="GO:0008654">
    <property type="term" value="P:phospholipid biosynthetic process"/>
    <property type="evidence" value="ECO:0007669"/>
    <property type="project" value="UniProtKB-KW"/>
</dbReference>
<dbReference type="GO" id="GO:0005737">
    <property type="term" value="C:cytoplasm"/>
    <property type="evidence" value="ECO:0007669"/>
    <property type="project" value="UniProtKB-SubCell"/>
</dbReference>
<gene>
    <name evidence="11" type="ORF">METZ01_LOCUS37887</name>
</gene>
<keyword evidence="3" id="KW-0963">Cytoplasm</keyword>
<comment type="subunit">
    <text evidence="10">Homodimer. Probably interacts with PlsY.</text>
</comment>
<comment type="subcellular location">
    <subcellularLocation>
        <location evidence="2">Cytoplasm</location>
    </subcellularLocation>
</comment>
<dbReference type="AlphaFoldDB" id="A0A381R624"/>
<accession>A0A381R624</accession>
<dbReference type="SUPFAM" id="SSF53659">
    <property type="entry name" value="Isocitrate/Isopropylmalate dehydrogenase-like"/>
    <property type="match status" value="1"/>
</dbReference>
<evidence type="ECO:0000313" key="11">
    <source>
        <dbReference type="EMBL" id="SUZ85033.1"/>
    </source>
</evidence>
<keyword evidence="4" id="KW-0444">Lipid biosynthesis</keyword>
<evidence type="ECO:0000256" key="2">
    <source>
        <dbReference type="ARBA" id="ARBA00004496"/>
    </source>
</evidence>